<reference evidence="1 2" key="1">
    <citation type="journal article" date="2013" name="Genome Announc.">
        <title>Complete genome sequence of Myxococcus stipitatus strain DSM 14675, a fruiting myxobacterium.</title>
        <authorList>
            <person name="Huntley S."/>
            <person name="Kneip S."/>
            <person name="Treuner-Lange A."/>
            <person name="Sogaard-Andersen L."/>
        </authorList>
    </citation>
    <scope>NUCLEOTIDE SEQUENCE [LARGE SCALE GENOMIC DNA]</scope>
    <source>
        <strain evidence="2">DSM 14675 / JCM 12634 / Mx s8</strain>
    </source>
</reference>
<sequence>MTSEQAVRDALAHVSFQNWTFHVDHEEGTTFIRVRFLVDGAEQHGRKWFVSPDATPSDIVRTAFMAVMTAVEHEAREHFAYKGWAIFGPHYDVETLVACCHEGRVA</sequence>
<protein>
    <submittedName>
        <fullName evidence="1">Uncharacterized protein</fullName>
    </submittedName>
</protein>
<evidence type="ECO:0000313" key="1">
    <source>
        <dbReference type="EMBL" id="AGC43283.1"/>
    </source>
</evidence>
<evidence type="ECO:0000313" key="2">
    <source>
        <dbReference type="Proteomes" id="UP000011131"/>
    </source>
</evidence>
<dbReference type="Proteomes" id="UP000011131">
    <property type="component" value="Chromosome"/>
</dbReference>
<dbReference type="AlphaFoldDB" id="L7U574"/>
<accession>L7U574</accession>
<dbReference type="eggNOG" id="ENOG5033KSY">
    <property type="taxonomic scope" value="Bacteria"/>
</dbReference>
<keyword evidence="2" id="KW-1185">Reference proteome</keyword>
<dbReference type="HOGENOM" id="CLU_2220324_0_0_7"/>
<organism evidence="1 2">
    <name type="scientific">Myxococcus stipitatus (strain DSM 14675 / JCM 12634 / Mx s8)</name>
    <dbReference type="NCBI Taxonomy" id="1278073"/>
    <lineage>
        <taxon>Bacteria</taxon>
        <taxon>Pseudomonadati</taxon>
        <taxon>Myxococcota</taxon>
        <taxon>Myxococcia</taxon>
        <taxon>Myxococcales</taxon>
        <taxon>Cystobacterineae</taxon>
        <taxon>Myxococcaceae</taxon>
        <taxon>Myxococcus</taxon>
    </lineage>
</organism>
<proteinExistence type="predicted"/>
<dbReference type="PATRIC" id="fig|1278073.3.peg.1992"/>
<dbReference type="EMBL" id="CP004025">
    <property type="protein sequence ID" value="AGC43283.1"/>
    <property type="molecule type" value="Genomic_DNA"/>
</dbReference>
<gene>
    <name evidence="1" type="ordered locus">MYSTI_01954</name>
</gene>
<dbReference type="OrthoDB" id="8582784at2"/>
<dbReference type="KEGG" id="msd:MYSTI_01954"/>
<name>L7U574_MYXSD</name>
<dbReference type="RefSeq" id="WP_015347545.1">
    <property type="nucleotide sequence ID" value="NC_020126.1"/>
</dbReference>
<dbReference type="STRING" id="1278073.MYSTI_01954"/>